<dbReference type="AlphaFoldDB" id="A0A6B0U0K7"/>
<dbReference type="EMBL" id="GIFC01003919">
    <property type="protein sequence ID" value="MXU86002.1"/>
    <property type="molecule type" value="Transcribed_RNA"/>
</dbReference>
<reference evidence="2" key="1">
    <citation type="submission" date="2019-12" db="EMBL/GenBank/DDBJ databases">
        <title>An insight into the sialome of adult female Ixodes ricinus ticks feeding for 6 days.</title>
        <authorList>
            <person name="Perner J."/>
            <person name="Ribeiro J.M.C."/>
        </authorList>
    </citation>
    <scope>NUCLEOTIDE SEQUENCE</scope>
    <source>
        <strain evidence="2">Semi-engorged</strain>
        <tissue evidence="2">Salivary glands</tissue>
    </source>
</reference>
<feature type="region of interest" description="Disordered" evidence="1">
    <location>
        <begin position="36"/>
        <end position="72"/>
    </location>
</feature>
<accession>A0A6B0U0K7</accession>
<organism evidence="2">
    <name type="scientific">Ixodes ricinus</name>
    <name type="common">Common tick</name>
    <name type="synonym">Acarus ricinus</name>
    <dbReference type="NCBI Taxonomy" id="34613"/>
    <lineage>
        <taxon>Eukaryota</taxon>
        <taxon>Metazoa</taxon>
        <taxon>Ecdysozoa</taxon>
        <taxon>Arthropoda</taxon>
        <taxon>Chelicerata</taxon>
        <taxon>Arachnida</taxon>
        <taxon>Acari</taxon>
        <taxon>Parasitiformes</taxon>
        <taxon>Ixodida</taxon>
        <taxon>Ixodoidea</taxon>
        <taxon>Ixodidae</taxon>
        <taxon>Ixodinae</taxon>
        <taxon>Ixodes</taxon>
    </lineage>
</organism>
<evidence type="ECO:0000313" key="2">
    <source>
        <dbReference type="EMBL" id="MXU86002.1"/>
    </source>
</evidence>
<sequence length="89" mass="9673">MPQATTVSASLVCLHLPSSLSPCPCTPTSTPVPIVPPIPRRSVASHQFKKKKKNSRSFSTIPHNSPVDGWPHLLQPLARETSSLKACHR</sequence>
<evidence type="ECO:0000256" key="1">
    <source>
        <dbReference type="SAM" id="MobiDB-lite"/>
    </source>
</evidence>
<protein>
    <submittedName>
        <fullName evidence="2">Putative secreted protein</fullName>
    </submittedName>
</protein>
<proteinExistence type="predicted"/>
<name>A0A6B0U0K7_IXORI</name>